<protein>
    <submittedName>
        <fullName evidence="1">Uncharacterized protein</fullName>
    </submittedName>
</protein>
<evidence type="ECO:0000313" key="1">
    <source>
        <dbReference type="EMBL" id="GAH86536.1"/>
    </source>
</evidence>
<comment type="caution">
    <text evidence="1">The sequence shown here is derived from an EMBL/GenBank/DDBJ whole genome shotgun (WGS) entry which is preliminary data.</text>
</comment>
<dbReference type="AlphaFoldDB" id="X1IVT9"/>
<sequence length="49" mass="5857">MNSKMKIISLGSENISEYKPVCFLNPKNEGYLKKLEWLKKRFSEGLMFW</sequence>
<reference evidence="1" key="1">
    <citation type="journal article" date="2014" name="Front. Microbiol.">
        <title>High frequency of phylogenetically diverse reductive dehalogenase-homologous genes in deep subseafloor sedimentary metagenomes.</title>
        <authorList>
            <person name="Kawai M."/>
            <person name="Futagami T."/>
            <person name="Toyoda A."/>
            <person name="Takaki Y."/>
            <person name="Nishi S."/>
            <person name="Hori S."/>
            <person name="Arai W."/>
            <person name="Tsubouchi T."/>
            <person name="Morono Y."/>
            <person name="Uchiyama I."/>
            <person name="Ito T."/>
            <person name="Fujiyama A."/>
            <person name="Inagaki F."/>
            <person name="Takami H."/>
        </authorList>
    </citation>
    <scope>NUCLEOTIDE SEQUENCE</scope>
    <source>
        <strain evidence="1">Expedition CK06-06</strain>
    </source>
</reference>
<gene>
    <name evidence="1" type="ORF">S03H2_65406</name>
</gene>
<dbReference type="EMBL" id="BARU01042585">
    <property type="protein sequence ID" value="GAH86536.1"/>
    <property type="molecule type" value="Genomic_DNA"/>
</dbReference>
<accession>X1IVT9</accession>
<organism evidence="1">
    <name type="scientific">marine sediment metagenome</name>
    <dbReference type="NCBI Taxonomy" id="412755"/>
    <lineage>
        <taxon>unclassified sequences</taxon>
        <taxon>metagenomes</taxon>
        <taxon>ecological metagenomes</taxon>
    </lineage>
</organism>
<proteinExistence type="predicted"/>
<name>X1IVT9_9ZZZZ</name>